<dbReference type="EMBL" id="JADBEK010000001">
    <property type="protein sequence ID" value="MBE1587821.1"/>
    <property type="molecule type" value="Genomic_DNA"/>
</dbReference>
<dbReference type="Proteomes" id="UP000633509">
    <property type="component" value="Unassembled WGS sequence"/>
</dbReference>
<dbReference type="SMART" id="SM00849">
    <property type="entry name" value="Lactamase_B"/>
    <property type="match status" value="1"/>
</dbReference>
<dbReference type="InterPro" id="IPR036866">
    <property type="entry name" value="RibonucZ/Hydroxyglut_hydro"/>
</dbReference>
<dbReference type="Pfam" id="PF00753">
    <property type="entry name" value="Lactamase_B"/>
    <property type="match status" value="1"/>
</dbReference>
<dbReference type="Gene3D" id="3.60.15.10">
    <property type="entry name" value="Ribonuclease Z/Hydroxyacylglutathione hydrolase-like"/>
    <property type="match status" value="1"/>
</dbReference>
<feature type="domain" description="Metallo-beta-lactamase" evidence="5">
    <location>
        <begin position="60"/>
        <end position="246"/>
    </location>
</feature>
<protein>
    <submittedName>
        <fullName evidence="6">Glyoxylase-like metal-dependent hydrolase (Beta-lactamase superfamily II)</fullName>
    </submittedName>
</protein>
<accession>A0ABR9M4I9</accession>
<organism evidence="6 7">
    <name type="scientific">Nonomuraea angiospora</name>
    <dbReference type="NCBI Taxonomy" id="46172"/>
    <lineage>
        <taxon>Bacteria</taxon>
        <taxon>Bacillati</taxon>
        <taxon>Actinomycetota</taxon>
        <taxon>Actinomycetes</taxon>
        <taxon>Streptosporangiales</taxon>
        <taxon>Streptosporangiaceae</taxon>
        <taxon>Nonomuraea</taxon>
    </lineage>
</organism>
<evidence type="ECO:0000313" key="7">
    <source>
        <dbReference type="Proteomes" id="UP000633509"/>
    </source>
</evidence>
<evidence type="ECO:0000313" key="6">
    <source>
        <dbReference type="EMBL" id="MBE1587821.1"/>
    </source>
</evidence>
<evidence type="ECO:0000256" key="2">
    <source>
        <dbReference type="ARBA" id="ARBA00022723"/>
    </source>
</evidence>
<evidence type="ECO:0000256" key="4">
    <source>
        <dbReference type="ARBA" id="ARBA00022833"/>
    </source>
</evidence>
<reference evidence="6 7" key="1">
    <citation type="submission" date="2020-10" db="EMBL/GenBank/DDBJ databases">
        <title>Sequencing the genomes of 1000 actinobacteria strains.</title>
        <authorList>
            <person name="Klenk H.-P."/>
        </authorList>
    </citation>
    <scope>NUCLEOTIDE SEQUENCE [LARGE SCALE GENOMIC DNA]</scope>
    <source>
        <strain evidence="6 7">DSM 43173</strain>
    </source>
</reference>
<gene>
    <name evidence="6" type="ORF">H4W80_006079</name>
</gene>
<keyword evidence="7" id="KW-1185">Reference proteome</keyword>
<proteinExistence type="inferred from homology"/>
<keyword evidence="2" id="KW-0479">Metal-binding</keyword>
<dbReference type="PANTHER" id="PTHR42978">
    <property type="entry name" value="QUORUM-QUENCHING LACTONASE YTNP-RELATED-RELATED"/>
    <property type="match status" value="1"/>
</dbReference>
<dbReference type="InterPro" id="IPR001279">
    <property type="entry name" value="Metallo-B-lactamas"/>
</dbReference>
<comment type="similarity">
    <text evidence="1">Belongs to the metallo-beta-lactamase superfamily.</text>
</comment>
<keyword evidence="3" id="KW-0378">Hydrolase</keyword>
<name>A0ABR9M4I9_9ACTN</name>
<evidence type="ECO:0000259" key="5">
    <source>
        <dbReference type="SMART" id="SM00849"/>
    </source>
</evidence>
<sequence>MRFISSGRHHATFEFGDLQVISLRDGYIDMPPTRLRDEDGRPLDELPAAVPLAGDNLRLSVNAFFVTDGTRSVLIDTGASNAWHDPTMGLIYDALDEAGIDRTHVTDVAITHKHEDHVSGLIAPDGSEAFTKLERVWIGAGDTSVFTGRLEPIRDRVVPVSEKVAINDWTTAIPTPGHTPGHTVYEVRSGAGHLLVWGDTVHVPTLQFDQPNVSWELDGNQSQARAARAALLEQLTQPHHFVAGAHLDSPGIARVTASGGGYALEYLAPPHGSCPPPGTGQAEQELLRSARAASLPVRLSRTP</sequence>
<comment type="caution">
    <text evidence="6">The sequence shown here is derived from an EMBL/GenBank/DDBJ whole genome shotgun (WGS) entry which is preliminary data.</text>
</comment>
<dbReference type="PANTHER" id="PTHR42978:SF6">
    <property type="entry name" value="QUORUM-QUENCHING LACTONASE YTNP-RELATED"/>
    <property type="match status" value="1"/>
</dbReference>
<dbReference type="RefSeq" id="WP_225963736.1">
    <property type="nucleotide sequence ID" value="NZ_JADBEK010000001.1"/>
</dbReference>
<keyword evidence="4" id="KW-0862">Zinc</keyword>
<evidence type="ECO:0000256" key="1">
    <source>
        <dbReference type="ARBA" id="ARBA00007749"/>
    </source>
</evidence>
<dbReference type="SUPFAM" id="SSF56281">
    <property type="entry name" value="Metallo-hydrolase/oxidoreductase"/>
    <property type="match status" value="1"/>
</dbReference>
<dbReference type="InterPro" id="IPR051013">
    <property type="entry name" value="MBL_superfamily_lactonases"/>
</dbReference>
<evidence type="ECO:0000256" key="3">
    <source>
        <dbReference type="ARBA" id="ARBA00022801"/>
    </source>
</evidence>